<comment type="caution">
    <text evidence="1">The sequence shown here is derived from an EMBL/GenBank/DDBJ whole genome shotgun (WGS) entry which is preliminary data.</text>
</comment>
<name>A0AAD6MEE4_9ROSI</name>
<dbReference type="Proteomes" id="UP001164929">
    <property type="component" value="Chromosome 10"/>
</dbReference>
<proteinExistence type="predicted"/>
<evidence type="ECO:0000313" key="1">
    <source>
        <dbReference type="EMBL" id="KAJ6983802.1"/>
    </source>
</evidence>
<dbReference type="EMBL" id="JAQIZT010000010">
    <property type="protein sequence ID" value="KAJ6983802.1"/>
    <property type="molecule type" value="Genomic_DNA"/>
</dbReference>
<reference evidence="1" key="1">
    <citation type="journal article" date="2023" name="Mol. Ecol. Resour.">
        <title>Chromosome-level genome assembly of a triploid poplar Populus alba 'Berolinensis'.</title>
        <authorList>
            <person name="Chen S."/>
            <person name="Yu Y."/>
            <person name="Wang X."/>
            <person name="Wang S."/>
            <person name="Zhang T."/>
            <person name="Zhou Y."/>
            <person name="He R."/>
            <person name="Meng N."/>
            <person name="Wang Y."/>
            <person name="Liu W."/>
            <person name="Liu Z."/>
            <person name="Liu J."/>
            <person name="Guo Q."/>
            <person name="Huang H."/>
            <person name="Sederoff R.R."/>
            <person name="Wang G."/>
            <person name="Qu G."/>
            <person name="Chen S."/>
        </authorList>
    </citation>
    <scope>NUCLEOTIDE SEQUENCE</scope>
    <source>
        <strain evidence="1">SC-2020</strain>
    </source>
</reference>
<evidence type="ECO:0000313" key="2">
    <source>
        <dbReference type="Proteomes" id="UP001164929"/>
    </source>
</evidence>
<organism evidence="1 2">
    <name type="scientific">Populus alba x Populus x berolinensis</name>
    <dbReference type="NCBI Taxonomy" id="444605"/>
    <lineage>
        <taxon>Eukaryota</taxon>
        <taxon>Viridiplantae</taxon>
        <taxon>Streptophyta</taxon>
        <taxon>Embryophyta</taxon>
        <taxon>Tracheophyta</taxon>
        <taxon>Spermatophyta</taxon>
        <taxon>Magnoliopsida</taxon>
        <taxon>eudicotyledons</taxon>
        <taxon>Gunneridae</taxon>
        <taxon>Pentapetalae</taxon>
        <taxon>rosids</taxon>
        <taxon>fabids</taxon>
        <taxon>Malpighiales</taxon>
        <taxon>Salicaceae</taxon>
        <taxon>Saliceae</taxon>
        <taxon>Populus</taxon>
    </lineage>
</organism>
<gene>
    <name evidence="1" type="ORF">NC653_026579</name>
</gene>
<dbReference type="AlphaFoldDB" id="A0AAD6MEE4"/>
<sequence length="64" mass="7077">MGFSYSPRPEIQFLPGPTCLGLLPIFVALLENSVEDYGFQSSGDLPNSMHLWGFHVLTAGRIDH</sequence>
<protein>
    <submittedName>
        <fullName evidence="1">Uncharacterized protein</fullName>
    </submittedName>
</protein>
<accession>A0AAD6MEE4</accession>
<keyword evidence="2" id="KW-1185">Reference proteome</keyword>